<keyword evidence="2" id="KW-1185">Reference proteome</keyword>
<evidence type="ECO:0000313" key="1">
    <source>
        <dbReference type="EMBL" id="AJK45732.1"/>
    </source>
</evidence>
<organism evidence="1 2">
    <name type="scientific">Burkholderia plantarii</name>
    <dbReference type="NCBI Taxonomy" id="41899"/>
    <lineage>
        <taxon>Bacteria</taxon>
        <taxon>Pseudomonadati</taxon>
        <taxon>Pseudomonadota</taxon>
        <taxon>Betaproteobacteria</taxon>
        <taxon>Burkholderiales</taxon>
        <taxon>Burkholderiaceae</taxon>
        <taxon>Burkholderia</taxon>
    </lineage>
</organism>
<dbReference type="KEGG" id="bgp:BGL_1c12100"/>
<protein>
    <submittedName>
        <fullName evidence="1">Malonate decarboxylase, gamma subunit MdcE</fullName>
    </submittedName>
</protein>
<dbReference type="Gene3D" id="3.90.226.10">
    <property type="entry name" value="2-enoyl-CoA Hydratase, Chain A, domain 1"/>
    <property type="match status" value="1"/>
</dbReference>
<dbReference type="NCBIfam" id="TIGR03134">
    <property type="entry name" value="malonate_gamma"/>
    <property type="match status" value="1"/>
</dbReference>
<evidence type="ECO:0000313" key="2">
    <source>
        <dbReference type="Proteomes" id="UP000031838"/>
    </source>
</evidence>
<gene>
    <name evidence="1" type="primary">mdcE</name>
    <name evidence="1" type="ORF">BGL_1c12100</name>
</gene>
<dbReference type="GO" id="GO:0005975">
    <property type="term" value="P:carbohydrate metabolic process"/>
    <property type="evidence" value="ECO:0007669"/>
    <property type="project" value="InterPro"/>
</dbReference>
<sequence>MTLDEILASFDHDLTRRDDGLLAGRATLDGRQVDVIGVSGRAFVGVDEALWLSARVLDTVRRGGATPILVLLDSGSQRMSRRDELLGLNECLSHLAKSLMLASGRGHPTIGLLYGGTAAGAFIATALATRVLLALPGAEPAVMDLPSMARVTKLPLEVLEEKAKSTAVFAPGLANLEQTGAVDAVLDPAQPLAAQLARWLAEPAARADGRDRLGEARGGRPAAARIAQRVHALARSGG</sequence>
<dbReference type="EMBL" id="CP002580">
    <property type="protein sequence ID" value="AJK45732.1"/>
    <property type="molecule type" value="Genomic_DNA"/>
</dbReference>
<reference evidence="1 2" key="2">
    <citation type="journal article" date="2016" name="Appl. Microbiol. Biotechnol.">
        <title>Mutations improving production and secretion of extracellular lipase by Burkholderia glumae PG1.</title>
        <authorList>
            <person name="Knapp A."/>
            <person name="Voget S."/>
            <person name="Gao R."/>
            <person name="Zaburannyi N."/>
            <person name="Krysciak D."/>
            <person name="Breuer M."/>
            <person name="Hauer B."/>
            <person name="Streit W.R."/>
            <person name="Muller R."/>
            <person name="Daniel R."/>
            <person name="Jaeger K.E."/>
        </authorList>
    </citation>
    <scope>NUCLEOTIDE SEQUENCE [LARGE SCALE GENOMIC DNA]</scope>
    <source>
        <strain evidence="1 2">PG1</strain>
    </source>
</reference>
<dbReference type="HOGENOM" id="CLU_101747_0_0_4"/>
<reference evidence="2" key="1">
    <citation type="submission" date="2011-03" db="EMBL/GenBank/DDBJ databases">
        <authorList>
            <person name="Voget S."/>
            <person name="Streit W.R."/>
            <person name="Jaeger K.E."/>
            <person name="Daniel R."/>
        </authorList>
    </citation>
    <scope>NUCLEOTIDE SEQUENCE [LARGE SCALE GENOMIC DNA]</scope>
    <source>
        <strain evidence="2">PG1</strain>
    </source>
</reference>
<dbReference type="AlphaFoldDB" id="A0A0B6RK83"/>
<dbReference type="OrthoDB" id="8558460at2"/>
<dbReference type="SUPFAM" id="SSF52096">
    <property type="entry name" value="ClpP/crotonase"/>
    <property type="match status" value="1"/>
</dbReference>
<dbReference type="InterPro" id="IPR009648">
    <property type="entry name" value="Malonate_gamma"/>
</dbReference>
<dbReference type="Proteomes" id="UP000031838">
    <property type="component" value="Chromosome 1"/>
</dbReference>
<dbReference type="RefSeq" id="WP_042624409.1">
    <property type="nucleotide sequence ID" value="NZ_CP002580.1"/>
</dbReference>
<accession>A0A0B6RK83</accession>
<dbReference type="InterPro" id="IPR029045">
    <property type="entry name" value="ClpP/crotonase-like_dom_sf"/>
</dbReference>
<dbReference type="Pfam" id="PF06833">
    <property type="entry name" value="MdcE"/>
    <property type="match status" value="1"/>
</dbReference>
<name>A0A0B6RK83_BURPL</name>
<proteinExistence type="predicted"/>